<protein>
    <submittedName>
        <fullName evidence="2">Uncharacterized protein</fullName>
    </submittedName>
</protein>
<name>A0A9P0B0W1_BRAAE</name>
<dbReference type="AlphaFoldDB" id="A0A9P0B0W1"/>
<proteinExistence type="predicted"/>
<accession>A0A9P0B0W1</accession>
<evidence type="ECO:0000313" key="2">
    <source>
        <dbReference type="EMBL" id="CAH0553090.1"/>
    </source>
</evidence>
<evidence type="ECO:0000256" key="1">
    <source>
        <dbReference type="SAM" id="MobiDB-lite"/>
    </source>
</evidence>
<reference evidence="2" key="1">
    <citation type="submission" date="2021-12" db="EMBL/GenBank/DDBJ databases">
        <authorList>
            <person name="King R."/>
        </authorList>
    </citation>
    <scope>NUCLEOTIDE SEQUENCE</scope>
</reference>
<keyword evidence="3" id="KW-1185">Reference proteome</keyword>
<evidence type="ECO:0000313" key="3">
    <source>
        <dbReference type="Proteomes" id="UP001154078"/>
    </source>
</evidence>
<dbReference type="Proteomes" id="UP001154078">
    <property type="component" value="Chromosome 3"/>
</dbReference>
<organism evidence="2 3">
    <name type="scientific">Brassicogethes aeneus</name>
    <name type="common">Rape pollen beetle</name>
    <name type="synonym">Meligethes aeneus</name>
    <dbReference type="NCBI Taxonomy" id="1431903"/>
    <lineage>
        <taxon>Eukaryota</taxon>
        <taxon>Metazoa</taxon>
        <taxon>Ecdysozoa</taxon>
        <taxon>Arthropoda</taxon>
        <taxon>Hexapoda</taxon>
        <taxon>Insecta</taxon>
        <taxon>Pterygota</taxon>
        <taxon>Neoptera</taxon>
        <taxon>Endopterygota</taxon>
        <taxon>Coleoptera</taxon>
        <taxon>Polyphaga</taxon>
        <taxon>Cucujiformia</taxon>
        <taxon>Nitidulidae</taxon>
        <taxon>Meligethinae</taxon>
        <taxon>Brassicogethes</taxon>
    </lineage>
</organism>
<gene>
    <name evidence="2" type="ORF">MELIAE_LOCUS5185</name>
</gene>
<sequence>MVPDIKETYENLNLLFDMVKIKKISFKFLSDFKIILMVNGLQTATSSYPYPYCYISLKELRSYSEYHKELTSYGDNTLHFNKFDLIFEKNLKRGNESFRLVPLLGKENALKCPKKLHLVTKNYQGELFEGNACRKLLKNAEDLKSKEILVNLEEVYVIPFVVAFNTMNGIVGSELLCTLSELKADVSLLKAVLKGTGVSQTLWSILFGKRTDTVKPSQANFAVPPPPPLDYEGQRVGETGAARTG</sequence>
<dbReference type="EMBL" id="OV121134">
    <property type="protein sequence ID" value="CAH0553090.1"/>
    <property type="molecule type" value="Genomic_DNA"/>
</dbReference>
<dbReference type="OrthoDB" id="7699598at2759"/>
<feature type="region of interest" description="Disordered" evidence="1">
    <location>
        <begin position="217"/>
        <end position="245"/>
    </location>
</feature>